<feature type="transmembrane region" description="Helical" evidence="1">
    <location>
        <begin position="26"/>
        <end position="45"/>
    </location>
</feature>
<gene>
    <name evidence="2" type="ORF">SAMN05444141_101290</name>
</gene>
<feature type="transmembrane region" description="Helical" evidence="1">
    <location>
        <begin position="291"/>
        <end position="308"/>
    </location>
</feature>
<feature type="transmembrane region" description="Helical" evidence="1">
    <location>
        <begin position="231"/>
        <end position="249"/>
    </location>
</feature>
<dbReference type="AlphaFoldDB" id="A0A1I6XMQ2"/>
<keyword evidence="3" id="KW-1185">Reference proteome</keyword>
<feature type="transmembrane region" description="Helical" evidence="1">
    <location>
        <begin position="314"/>
        <end position="333"/>
    </location>
</feature>
<organism evidence="2 3">
    <name type="scientific">Pseudovibrio denitrificans</name>
    <dbReference type="NCBI Taxonomy" id="258256"/>
    <lineage>
        <taxon>Bacteria</taxon>
        <taxon>Pseudomonadati</taxon>
        <taxon>Pseudomonadota</taxon>
        <taxon>Alphaproteobacteria</taxon>
        <taxon>Hyphomicrobiales</taxon>
        <taxon>Stappiaceae</taxon>
        <taxon>Pseudovibrio</taxon>
    </lineage>
</organism>
<evidence type="ECO:0000313" key="2">
    <source>
        <dbReference type="EMBL" id="SFT39221.1"/>
    </source>
</evidence>
<dbReference type="InterPro" id="IPR049458">
    <property type="entry name" value="EpsG-like"/>
</dbReference>
<proteinExistence type="predicted"/>
<evidence type="ECO:0000256" key="1">
    <source>
        <dbReference type="SAM" id="Phobius"/>
    </source>
</evidence>
<feature type="transmembrane region" description="Helical" evidence="1">
    <location>
        <begin position="193"/>
        <end position="219"/>
    </location>
</feature>
<sequence>MWPYVIISGVVYSGSILSVLDRRTSVLSWTVLASFAIALSAFIGFRFEVGKDWIQYNYIFKLITELPFVEAMDFTDVGYSFINWLAFQLGFGISAVFFFCAVVLVVGLMMFAALTPYPWLAMAIAMPHIVTIMAMDHIRQTTTLGFILIGLALLARDRVWAFMGCIVLGALFHRTGIMCLVFGLFLVQKNRLLLYPAVLGISAILMKFLLADQIGVYFLRYVETSAGSRGALIRLLLNALPAVGFLIYGKYANLPEKLDKVMRAMAWAAVISLMVLPLLPSAVIIDRIGKYFLPVQILFFPLLVSLLHGYALRFIATSLLCAYLFLTQFYWLYTSELADYWVPYKMTQF</sequence>
<feature type="transmembrane region" description="Helical" evidence="1">
    <location>
        <begin position="159"/>
        <end position="187"/>
    </location>
</feature>
<feature type="transmembrane region" description="Helical" evidence="1">
    <location>
        <begin position="89"/>
        <end position="113"/>
    </location>
</feature>
<keyword evidence="1" id="KW-0812">Transmembrane</keyword>
<dbReference type="EMBL" id="FPBD01000001">
    <property type="protein sequence ID" value="SFT39221.1"/>
    <property type="molecule type" value="Genomic_DNA"/>
</dbReference>
<evidence type="ECO:0000313" key="3">
    <source>
        <dbReference type="Proteomes" id="UP000183371"/>
    </source>
</evidence>
<dbReference type="Proteomes" id="UP000183371">
    <property type="component" value="Unassembled WGS sequence"/>
</dbReference>
<name>A0A1I6XMQ2_9HYPH</name>
<dbReference type="RefSeq" id="WP_054782501.1">
    <property type="nucleotide sequence ID" value="NZ_FPBD01000001.1"/>
</dbReference>
<keyword evidence="1" id="KW-1133">Transmembrane helix</keyword>
<accession>A0A1I6XMQ2</accession>
<reference evidence="3" key="1">
    <citation type="submission" date="2016-10" db="EMBL/GenBank/DDBJ databases">
        <authorList>
            <person name="Varghese N."/>
            <person name="Submissions S."/>
        </authorList>
    </citation>
    <scope>NUCLEOTIDE SEQUENCE [LARGE SCALE GENOMIC DNA]</scope>
    <source>
        <strain evidence="3">DSM 17465</strain>
    </source>
</reference>
<keyword evidence="1" id="KW-0472">Membrane</keyword>
<dbReference type="Pfam" id="PF14897">
    <property type="entry name" value="EpsG"/>
    <property type="match status" value="1"/>
</dbReference>
<feature type="transmembrane region" description="Helical" evidence="1">
    <location>
        <begin position="119"/>
        <end position="138"/>
    </location>
</feature>
<protein>
    <submittedName>
        <fullName evidence="2">EpsG family protein</fullName>
    </submittedName>
</protein>
<feature type="transmembrane region" description="Helical" evidence="1">
    <location>
        <begin position="261"/>
        <end position="279"/>
    </location>
</feature>